<dbReference type="InterPro" id="IPR036770">
    <property type="entry name" value="Ankyrin_rpt-contain_sf"/>
</dbReference>
<name>A0A7S4K2T1_9STRA</name>
<dbReference type="AlphaFoldDB" id="A0A7S4K2T1"/>
<dbReference type="SUPFAM" id="SSF48403">
    <property type="entry name" value="Ankyrin repeat"/>
    <property type="match status" value="1"/>
</dbReference>
<proteinExistence type="predicted"/>
<protein>
    <submittedName>
        <fullName evidence="1">Uncharacterized protein</fullName>
    </submittedName>
</protein>
<dbReference type="Gene3D" id="1.25.40.20">
    <property type="entry name" value="Ankyrin repeat-containing domain"/>
    <property type="match status" value="1"/>
</dbReference>
<dbReference type="Pfam" id="PF12796">
    <property type="entry name" value="Ank_2"/>
    <property type="match status" value="1"/>
</dbReference>
<dbReference type="InterPro" id="IPR002110">
    <property type="entry name" value="Ankyrin_rpt"/>
</dbReference>
<gene>
    <name evidence="1" type="ORF">OAUR00152_LOCUS38181</name>
</gene>
<accession>A0A7S4K2T1</accession>
<organism evidence="1">
    <name type="scientific">Odontella aurita</name>
    <dbReference type="NCBI Taxonomy" id="265563"/>
    <lineage>
        <taxon>Eukaryota</taxon>
        <taxon>Sar</taxon>
        <taxon>Stramenopiles</taxon>
        <taxon>Ochrophyta</taxon>
        <taxon>Bacillariophyta</taxon>
        <taxon>Mediophyceae</taxon>
        <taxon>Biddulphiophycidae</taxon>
        <taxon>Eupodiscales</taxon>
        <taxon>Odontellaceae</taxon>
        <taxon>Odontella</taxon>
    </lineage>
</organism>
<sequence>MRYPLKRAVSLGASMDVVQRMTSSHPDAIRDRGVKGTNGYGATLLHTACAYGASEEVVQFLATQYPPALQLTTRHRYLPLHNACETGASANVVRILVNMHPGALDHKNVLGRNPAECALNPKEGVSPNHEVTAALAQHPVDGPCWLDRLTGRYWGRHKILKGKRTSMKTSDTQLDNDSRPAEMPLIDNTARCKGG</sequence>
<evidence type="ECO:0000313" key="1">
    <source>
        <dbReference type="EMBL" id="CAE2282038.1"/>
    </source>
</evidence>
<reference evidence="1" key="1">
    <citation type="submission" date="2021-01" db="EMBL/GenBank/DDBJ databases">
        <authorList>
            <person name="Corre E."/>
            <person name="Pelletier E."/>
            <person name="Niang G."/>
            <person name="Scheremetjew M."/>
            <person name="Finn R."/>
            <person name="Kale V."/>
            <person name="Holt S."/>
            <person name="Cochrane G."/>
            <person name="Meng A."/>
            <person name="Brown T."/>
            <person name="Cohen L."/>
        </authorList>
    </citation>
    <scope>NUCLEOTIDE SEQUENCE</scope>
    <source>
        <strain evidence="1">Isolate 1302-5</strain>
    </source>
</reference>
<dbReference type="EMBL" id="HBKQ01055738">
    <property type="protein sequence ID" value="CAE2282038.1"/>
    <property type="molecule type" value="Transcribed_RNA"/>
</dbReference>